<dbReference type="EMBL" id="LIDH01000350">
    <property type="protein sequence ID" value="KRP37140.1"/>
    <property type="molecule type" value="Genomic_DNA"/>
</dbReference>
<evidence type="ECO:0000313" key="3">
    <source>
        <dbReference type="EMBL" id="KRP37140.1"/>
    </source>
</evidence>
<feature type="compositionally biased region" description="Low complexity" evidence="1">
    <location>
        <begin position="45"/>
        <end position="63"/>
    </location>
</feature>
<comment type="caution">
    <text evidence="3">The sequence shown here is derived from an EMBL/GenBank/DDBJ whole genome shotgun (WGS) entry which is preliminary data.</text>
</comment>
<evidence type="ECO:0000313" key="4">
    <source>
        <dbReference type="Proteomes" id="UP000052124"/>
    </source>
</evidence>
<feature type="region of interest" description="Disordered" evidence="1">
    <location>
        <begin position="32"/>
        <end position="94"/>
    </location>
</feature>
<feature type="chain" id="PRO_5006428197" evidence="2">
    <location>
        <begin position="28"/>
        <end position="94"/>
    </location>
</feature>
<keyword evidence="2" id="KW-0732">Signal</keyword>
<feature type="signal peptide" evidence="2">
    <location>
        <begin position="1"/>
        <end position="27"/>
    </location>
</feature>
<sequence>MAAFRTLSYLTRAAMLIACAWVFSVAAQDSEQSAAQAVETEEASAAEQQEPAQDTELAGAESAQDAESEEESGARFIPTEEISQDFGVSFPVDI</sequence>
<accession>A0A0R2XSL0</accession>
<evidence type="ECO:0000256" key="1">
    <source>
        <dbReference type="SAM" id="MobiDB-lite"/>
    </source>
</evidence>
<organism evidence="3 4">
    <name type="scientific">OM182 bacterium BACL3 MAG-120531-bin86</name>
    <dbReference type="NCBI Taxonomy" id="1655628"/>
    <lineage>
        <taxon>Bacteria</taxon>
        <taxon>Pseudomonadati</taxon>
        <taxon>Pseudomonadota</taxon>
        <taxon>Gammaproteobacteria</taxon>
        <taxon>OMG group</taxon>
        <taxon>OM182 clade</taxon>
    </lineage>
</organism>
<protein>
    <submittedName>
        <fullName evidence="3">Uncharacterized protein</fullName>
    </submittedName>
</protein>
<reference evidence="3 4" key="1">
    <citation type="submission" date="2015-10" db="EMBL/GenBank/DDBJ databases">
        <title>Metagenome-Assembled Genomes uncover a global brackish microbiome.</title>
        <authorList>
            <person name="Hugerth L.W."/>
            <person name="Larsson J."/>
            <person name="Alneberg J."/>
            <person name="Lindh M.V."/>
            <person name="Legrand C."/>
            <person name="Pinhassi J."/>
            <person name="Andersson A.F."/>
        </authorList>
    </citation>
    <scope>NUCLEOTIDE SEQUENCE [LARGE SCALE GENOMIC DNA]</scope>
    <source>
        <strain evidence="3">BACL3 MAG-120531-bin86</strain>
    </source>
</reference>
<proteinExistence type="predicted"/>
<dbReference type="AlphaFoldDB" id="A0A0R2XSL0"/>
<name>A0A0R2XSL0_9GAMM</name>
<gene>
    <name evidence="3" type="ORF">ABS26_02620</name>
</gene>
<evidence type="ECO:0000256" key="2">
    <source>
        <dbReference type="SAM" id="SignalP"/>
    </source>
</evidence>
<dbReference type="Proteomes" id="UP000052124">
    <property type="component" value="Unassembled WGS sequence"/>
</dbReference>